<protein>
    <submittedName>
        <fullName evidence="1">Uncharacterized protein</fullName>
    </submittedName>
</protein>
<reference evidence="1 2" key="1">
    <citation type="journal article" date="2015" name="Genome Biol. Evol.">
        <title>Comparative Genomics of a Bacterivorous Green Alga Reveals Evolutionary Causalities and Consequences of Phago-Mixotrophic Mode of Nutrition.</title>
        <authorList>
            <person name="Burns J.A."/>
            <person name="Paasch A."/>
            <person name="Narechania A."/>
            <person name="Kim E."/>
        </authorList>
    </citation>
    <scope>NUCLEOTIDE SEQUENCE [LARGE SCALE GENOMIC DNA]</scope>
    <source>
        <strain evidence="1 2">PLY_AMNH</strain>
    </source>
</reference>
<comment type="caution">
    <text evidence="1">The sequence shown here is derived from an EMBL/GenBank/DDBJ whole genome shotgun (WGS) entry which is preliminary data.</text>
</comment>
<proteinExistence type="predicted"/>
<evidence type="ECO:0000313" key="2">
    <source>
        <dbReference type="Proteomes" id="UP001190700"/>
    </source>
</evidence>
<sequence length="169" mass="19263">MAETITHADWISTKELAAKIEVALASECMDPHLQGQYELFFESLLEKINEEHDSSLSFAEITTNETAYEYLTWVATKGFTYGVWAGGKIGFKYGDDRQAEEYLATLEEQGMKQSEGVGTKHYVALLEILAKKRYYVNFYENFAWAQEVELTGEEEAEDQAEEEEVLTSL</sequence>
<organism evidence="1 2">
    <name type="scientific">Cymbomonas tetramitiformis</name>
    <dbReference type="NCBI Taxonomy" id="36881"/>
    <lineage>
        <taxon>Eukaryota</taxon>
        <taxon>Viridiplantae</taxon>
        <taxon>Chlorophyta</taxon>
        <taxon>Pyramimonadophyceae</taxon>
        <taxon>Pyramimonadales</taxon>
        <taxon>Pyramimonadaceae</taxon>
        <taxon>Cymbomonas</taxon>
    </lineage>
</organism>
<dbReference type="Proteomes" id="UP001190700">
    <property type="component" value="Unassembled WGS sequence"/>
</dbReference>
<gene>
    <name evidence="1" type="ORF">CYMTET_40525</name>
</gene>
<dbReference type="EMBL" id="LGRX02026934">
    <property type="protein sequence ID" value="KAK3250078.1"/>
    <property type="molecule type" value="Genomic_DNA"/>
</dbReference>
<dbReference type="AlphaFoldDB" id="A0AAE0C7W7"/>
<evidence type="ECO:0000313" key="1">
    <source>
        <dbReference type="EMBL" id="KAK3250078.1"/>
    </source>
</evidence>
<accession>A0AAE0C7W7</accession>
<name>A0AAE0C7W7_9CHLO</name>
<keyword evidence="2" id="KW-1185">Reference proteome</keyword>